<dbReference type="SMART" id="SM00408">
    <property type="entry name" value="IGc2"/>
    <property type="match status" value="1"/>
</dbReference>
<dbReference type="GO" id="GO:0050863">
    <property type="term" value="P:regulation of T cell activation"/>
    <property type="evidence" value="ECO:0007669"/>
    <property type="project" value="UniProtKB-ARBA"/>
</dbReference>
<name>A0A8C3HCG6_CHRPI</name>
<dbReference type="InterPro" id="IPR007110">
    <property type="entry name" value="Ig-like_dom"/>
</dbReference>
<comment type="subcellular location">
    <subcellularLocation>
        <location evidence="1">Membrane</location>
    </subcellularLocation>
</comment>
<dbReference type="GO" id="GO:0005102">
    <property type="term" value="F:signaling receptor binding"/>
    <property type="evidence" value="ECO:0007669"/>
    <property type="project" value="TreeGrafter"/>
</dbReference>
<evidence type="ECO:0000256" key="5">
    <source>
        <dbReference type="ARBA" id="ARBA00023180"/>
    </source>
</evidence>
<proteinExistence type="predicted"/>
<dbReference type="GeneTree" id="ENSGT00940000157300"/>
<evidence type="ECO:0000259" key="7">
    <source>
        <dbReference type="PROSITE" id="PS50835"/>
    </source>
</evidence>
<dbReference type="InterPro" id="IPR050504">
    <property type="entry name" value="IgSF_BTN/MOG"/>
</dbReference>
<dbReference type="SUPFAM" id="SSF48726">
    <property type="entry name" value="Immunoglobulin"/>
    <property type="match status" value="1"/>
</dbReference>
<dbReference type="GO" id="GO:0009897">
    <property type="term" value="C:external side of plasma membrane"/>
    <property type="evidence" value="ECO:0007669"/>
    <property type="project" value="TreeGrafter"/>
</dbReference>
<keyword evidence="3" id="KW-0472">Membrane</keyword>
<dbReference type="GO" id="GO:0001817">
    <property type="term" value="P:regulation of cytokine production"/>
    <property type="evidence" value="ECO:0007669"/>
    <property type="project" value="TreeGrafter"/>
</dbReference>
<evidence type="ECO:0000256" key="4">
    <source>
        <dbReference type="ARBA" id="ARBA00023157"/>
    </source>
</evidence>
<protein>
    <recommendedName>
        <fullName evidence="7">Ig-like domain-containing protein</fullName>
    </recommendedName>
</protein>
<keyword evidence="6" id="KW-0393">Immunoglobulin domain</keyword>
<evidence type="ECO:0000313" key="9">
    <source>
        <dbReference type="Proteomes" id="UP000694380"/>
    </source>
</evidence>
<dbReference type="InterPro" id="IPR036179">
    <property type="entry name" value="Ig-like_dom_sf"/>
</dbReference>
<sequence>MGSHTQALTPSPVWMFVSLSGDSEMERLLIVQPGEDIILNCSFQSELNHQPLNITWKKEEEEGPHLLVHRYCSELDPLKTQDEAYRGRTQLYPERFREGNASLRLKNVQLADDGIYTCHVKAPLTRHRTSPRVWAAGLLETAPRGGEWSSVQGSGGSRTMGRKVEQGQLPGLGIPERTQTVNQTFPHTYIQSFHYSSVDPDL</sequence>
<dbReference type="InterPro" id="IPR013783">
    <property type="entry name" value="Ig-like_fold"/>
</dbReference>
<dbReference type="Ensembl" id="ENSCPBT00000018851.1">
    <property type="protein sequence ID" value="ENSCPBP00000015933.1"/>
    <property type="gene ID" value="ENSCPBG00000011753.1"/>
</dbReference>
<dbReference type="PROSITE" id="PS50835">
    <property type="entry name" value="IG_LIKE"/>
    <property type="match status" value="1"/>
</dbReference>
<dbReference type="SMART" id="SM00409">
    <property type="entry name" value="IG"/>
    <property type="match status" value="1"/>
</dbReference>
<dbReference type="Gene3D" id="2.60.40.10">
    <property type="entry name" value="Immunoglobulins"/>
    <property type="match status" value="1"/>
</dbReference>
<evidence type="ECO:0000256" key="6">
    <source>
        <dbReference type="ARBA" id="ARBA00023319"/>
    </source>
</evidence>
<evidence type="ECO:0000256" key="3">
    <source>
        <dbReference type="ARBA" id="ARBA00023136"/>
    </source>
</evidence>
<dbReference type="InterPro" id="IPR013106">
    <property type="entry name" value="Ig_V-set"/>
</dbReference>
<dbReference type="PANTHER" id="PTHR24100">
    <property type="entry name" value="BUTYROPHILIN"/>
    <property type="match status" value="1"/>
</dbReference>
<dbReference type="SMART" id="SM00406">
    <property type="entry name" value="IGv"/>
    <property type="match status" value="1"/>
</dbReference>
<reference evidence="8" key="2">
    <citation type="submission" date="2025-09" db="UniProtKB">
        <authorList>
            <consortium name="Ensembl"/>
        </authorList>
    </citation>
    <scope>IDENTIFICATION</scope>
</reference>
<dbReference type="FunFam" id="2.60.40.10:FF:000142">
    <property type="entry name" value="V-set domain-containing T-cell activation inhibitor 1"/>
    <property type="match status" value="1"/>
</dbReference>
<dbReference type="AlphaFoldDB" id="A0A8C3HCG6"/>
<accession>A0A8C3HCG6</accession>
<dbReference type="Pfam" id="PF07686">
    <property type="entry name" value="V-set"/>
    <property type="match status" value="1"/>
</dbReference>
<keyword evidence="4" id="KW-1015">Disulfide bond</keyword>
<dbReference type="Proteomes" id="UP000694380">
    <property type="component" value="Unplaced"/>
</dbReference>
<feature type="domain" description="Ig-like" evidence="7">
    <location>
        <begin position="12"/>
        <end position="130"/>
    </location>
</feature>
<organism evidence="8 9">
    <name type="scientific">Chrysemys picta bellii</name>
    <name type="common">Western painted turtle</name>
    <name type="synonym">Emys bellii</name>
    <dbReference type="NCBI Taxonomy" id="8478"/>
    <lineage>
        <taxon>Eukaryota</taxon>
        <taxon>Metazoa</taxon>
        <taxon>Chordata</taxon>
        <taxon>Craniata</taxon>
        <taxon>Vertebrata</taxon>
        <taxon>Euteleostomi</taxon>
        <taxon>Archelosauria</taxon>
        <taxon>Testudinata</taxon>
        <taxon>Testudines</taxon>
        <taxon>Cryptodira</taxon>
        <taxon>Durocryptodira</taxon>
        <taxon>Testudinoidea</taxon>
        <taxon>Emydidae</taxon>
        <taxon>Chrysemys</taxon>
    </lineage>
</organism>
<dbReference type="InterPro" id="IPR003599">
    <property type="entry name" value="Ig_sub"/>
</dbReference>
<keyword evidence="5" id="KW-0325">Glycoprotein</keyword>
<dbReference type="InterPro" id="IPR003598">
    <property type="entry name" value="Ig_sub2"/>
</dbReference>
<reference evidence="8" key="1">
    <citation type="submission" date="2025-08" db="UniProtKB">
        <authorList>
            <consortium name="Ensembl"/>
        </authorList>
    </citation>
    <scope>IDENTIFICATION</scope>
</reference>
<dbReference type="GO" id="GO:0050852">
    <property type="term" value="P:T cell receptor signaling pathway"/>
    <property type="evidence" value="ECO:0007669"/>
    <property type="project" value="TreeGrafter"/>
</dbReference>
<dbReference type="GO" id="GO:1903037">
    <property type="term" value="P:regulation of leukocyte cell-cell adhesion"/>
    <property type="evidence" value="ECO:0007669"/>
    <property type="project" value="UniProtKB-ARBA"/>
</dbReference>
<evidence type="ECO:0000313" key="8">
    <source>
        <dbReference type="Ensembl" id="ENSCPBP00000015933.1"/>
    </source>
</evidence>
<evidence type="ECO:0000256" key="2">
    <source>
        <dbReference type="ARBA" id="ARBA00022729"/>
    </source>
</evidence>
<keyword evidence="2" id="KW-0732">Signal</keyword>
<evidence type="ECO:0000256" key="1">
    <source>
        <dbReference type="ARBA" id="ARBA00004370"/>
    </source>
</evidence>
<keyword evidence="9" id="KW-1185">Reference proteome</keyword>